<gene>
    <name evidence="1" type="ORF">Q2T42_06475</name>
</gene>
<name>A0AA96WXE6_LEPBY</name>
<reference evidence="1" key="2">
    <citation type="submission" date="2023-07" db="EMBL/GenBank/DDBJ databases">
        <authorList>
            <person name="Bai X.-H."/>
            <person name="Wang H.-H."/>
            <person name="Wang J."/>
            <person name="Ma M.-Y."/>
            <person name="Hu H.-H."/>
            <person name="Song Z.-L."/>
            <person name="Ma H.-G."/>
            <person name="Fan Y."/>
            <person name="Du C.-Y."/>
            <person name="Xu J.-C."/>
        </authorList>
    </citation>
    <scope>NUCLEOTIDE SEQUENCE</scope>
    <source>
        <strain evidence="1">CZ1</strain>
    </source>
</reference>
<reference evidence="1" key="1">
    <citation type="journal article" date="2023" name="Plants (Basel)">
        <title>Genomic Analysis of Leptolyngbya boryana CZ1 Reveals Efficient Carbon Fixation Modules.</title>
        <authorList>
            <person name="Bai X."/>
            <person name="Wang H."/>
            <person name="Cheng W."/>
            <person name="Wang J."/>
            <person name="Ma M."/>
            <person name="Hu H."/>
            <person name="Song Z."/>
            <person name="Ma H."/>
            <person name="Fan Y."/>
            <person name="Du C."/>
            <person name="Xu J."/>
        </authorList>
    </citation>
    <scope>NUCLEOTIDE SEQUENCE</scope>
    <source>
        <strain evidence="1">CZ1</strain>
    </source>
</reference>
<dbReference type="RefSeq" id="WP_316428133.1">
    <property type="nucleotide sequence ID" value="NZ_CP130144.1"/>
</dbReference>
<protein>
    <submittedName>
        <fullName evidence="1">Uncharacterized protein</fullName>
    </submittedName>
</protein>
<sequence>MTASNWNVLVETTEDGKSIATVLELPSVQAIADTQNDAIDRAQKLLTERLAQAKIVSIQVGSDVSKAKHPVLEMAGIFKDDPDFEDVQRYIQEYRDEIDALKEEDLTD</sequence>
<accession>A0AA96WXE6</accession>
<organism evidence="1">
    <name type="scientific">Leptolyngbya boryana CZ1</name>
    <dbReference type="NCBI Taxonomy" id="3060204"/>
    <lineage>
        <taxon>Bacteria</taxon>
        <taxon>Bacillati</taxon>
        <taxon>Cyanobacteriota</taxon>
        <taxon>Cyanophyceae</taxon>
        <taxon>Leptolyngbyales</taxon>
        <taxon>Leptolyngbyaceae</taxon>
        <taxon>Leptolyngbya group</taxon>
        <taxon>Leptolyngbya</taxon>
    </lineage>
</organism>
<dbReference type="EMBL" id="CP130144">
    <property type="protein sequence ID" value="WNZ47475.1"/>
    <property type="molecule type" value="Genomic_DNA"/>
</dbReference>
<evidence type="ECO:0000313" key="1">
    <source>
        <dbReference type="EMBL" id="WNZ47475.1"/>
    </source>
</evidence>
<proteinExistence type="predicted"/>
<dbReference type="AlphaFoldDB" id="A0AA96WXE6"/>